<dbReference type="AlphaFoldDB" id="A0A2N5GM32"/>
<evidence type="ECO:0000313" key="3">
    <source>
        <dbReference type="EMBL" id="PLR82922.1"/>
    </source>
</evidence>
<dbReference type="InterPro" id="IPR018821">
    <property type="entry name" value="DUF294_put_nucleoTrafse_sb-bd"/>
</dbReference>
<dbReference type="Pfam" id="PF10335">
    <property type="entry name" value="DUF294_C"/>
    <property type="match status" value="1"/>
</dbReference>
<feature type="domain" description="DUF294" evidence="2">
    <location>
        <begin position="181"/>
        <end position="315"/>
    </location>
</feature>
<evidence type="ECO:0008006" key="7">
    <source>
        <dbReference type="Google" id="ProtNLM"/>
    </source>
</evidence>
<evidence type="ECO:0000313" key="4">
    <source>
        <dbReference type="EMBL" id="PLR97073.1"/>
    </source>
</evidence>
<reference evidence="3 5" key="1">
    <citation type="submission" date="2017-11" db="EMBL/GenBank/DDBJ databases">
        <title>Comparitive Functional Genomics of Dry Heat Resistant strains isolated from the Viking Spacecraft.</title>
        <authorList>
            <person name="Seuylemezian A."/>
            <person name="Cooper K."/>
            <person name="Vaishampayan P."/>
        </authorList>
    </citation>
    <scope>NUCLEOTIDE SEQUENCE [LARGE SCALE GENOMIC DNA]</scope>
    <source>
        <strain evidence="3 5">M4.6</strain>
    </source>
</reference>
<evidence type="ECO:0000259" key="2">
    <source>
        <dbReference type="Pfam" id="PF10335"/>
    </source>
</evidence>
<dbReference type="EMBL" id="PGVD01000028">
    <property type="protein sequence ID" value="PLR97073.1"/>
    <property type="molecule type" value="Genomic_DNA"/>
</dbReference>
<comment type="caution">
    <text evidence="3">The sequence shown here is derived from an EMBL/GenBank/DDBJ whole genome shotgun (WGS) entry which is preliminary data.</text>
</comment>
<evidence type="ECO:0000313" key="5">
    <source>
        <dbReference type="Proteomes" id="UP000234951"/>
    </source>
</evidence>
<name>A0A2N5GM32_9BACI</name>
<dbReference type="EMBL" id="PGVA01000024">
    <property type="protein sequence ID" value="PLR82922.1"/>
    <property type="molecule type" value="Genomic_DNA"/>
</dbReference>
<dbReference type="GO" id="GO:0008773">
    <property type="term" value="F:[protein-PII] uridylyltransferase activity"/>
    <property type="evidence" value="ECO:0007669"/>
    <property type="project" value="InterPro"/>
</dbReference>
<sequence>MADGFESYEAIKIWKDEAIHSFQGDTLSLNEFHDRVLRKVYQLAACRLNNGSPPCSYSWFITGSGGRFEQGLISDQDHGIIYERSSPEAAEYFLRLGEELSLGMAIVGYPYCEGKVMSSNPLWCQSKVEWKAQLLQWLEEESWQSIRYLHIFYDSRPLVGAESFVNELKSFIYDFQKEHPKILMRLLENVMHMKNAVGPFGQIIPEEKGLYKGSIDLKNTAIIPYVNAVRILALKEGIKETSTLARIDRLTKNHHELLDYRENFRKLLSYRLSLAANKSYDEGHYLSIKKLSKAEKHELKKILKDGKKLQQYVQAIVEKGVRK</sequence>
<evidence type="ECO:0000259" key="1">
    <source>
        <dbReference type="Pfam" id="PF03445"/>
    </source>
</evidence>
<evidence type="ECO:0000313" key="6">
    <source>
        <dbReference type="Proteomes" id="UP000235114"/>
    </source>
</evidence>
<gene>
    <name evidence="3" type="ORF">CU635_10610</name>
    <name evidence="4" type="ORF">CVD25_10585</name>
</gene>
<dbReference type="InterPro" id="IPR005105">
    <property type="entry name" value="GlnD_Uridyltrans_N"/>
</dbReference>
<accession>A0A2N5GM32</accession>
<dbReference type="CDD" id="cd05401">
    <property type="entry name" value="NT_GlnE_GlnD_like"/>
    <property type="match status" value="1"/>
</dbReference>
<proteinExistence type="predicted"/>
<reference evidence="4 6" key="2">
    <citation type="submission" date="2017-12" db="EMBL/GenBank/DDBJ databases">
        <title>Comparative Functional Genomics of Dry Heat Resistant strains isolated from the Viking Spacecraft.</title>
        <authorList>
            <person name="Seuylemezian A."/>
            <person name="Cooper K."/>
            <person name="Vaishampayan P."/>
        </authorList>
    </citation>
    <scope>NUCLEOTIDE SEQUENCE [LARGE SCALE GENOMIC DNA]</scope>
    <source>
        <strain evidence="4 6">ATCC 29669</strain>
    </source>
</reference>
<organism evidence="3 5">
    <name type="scientific">Bacillus canaveralius</name>
    <dbReference type="NCBI Taxonomy" id="1403243"/>
    <lineage>
        <taxon>Bacteria</taxon>
        <taxon>Bacillati</taxon>
        <taxon>Bacillota</taxon>
        <taxon>Bacilli</taxon>
        <taxon>Bacillales</taxon>
        <taxon>Bacillaceae</taxon>
        <taxon>Bacillus</taxon>
    </lineage>
</organism>
<dbReference type="Pfam" id="PF03445">
    <property type="entry name" value="DUF294"/>
    <property type="match status" value="1"/>
</dbReference>
<dbReference type="RefSeq" id="WP_101577338.1">
    <property type="nucleotide sequence ID" value="NZ_PGVA01000024.1"/>
</dbReference>
<protein>
    <recommendedName>
        <fullName evidence="7">CBS domain-containing protein</fullName>
    </recommendedName>
</protein>
<dbReference type="OrthoDB" id="9810963at2"/>
<keyword evidence="6" id="KW-1185">Reference proteome</keyword>
<feature type="domain" description="Protein-PII uridylyltransferase N-terminal" evidence="1">
    <location>
        <begin position="29"/>
        <end position="141"/>
    </location>
</feature>
<dbReference type="Proteomes" id="UP000234951">
    <property type="component" value="Unassembled WGS sequence"/>
</dbReference>
<dbReference type="Proteomes" id="UP000235114">
    <property type="component" value="Unassembled WGS sequence"/>
</dbReference>